<dbReference type="RefSeq" id="WP_064029364.1">
    <property type="nucleotide sequence ID" value="NZ_CP023669.1"/>
</dbReference>
<dbReference type="EMBL" id="LUUL01000117">
    <property type="protein sequence ID" value="OAI22784.1"/>
    <property type="molecule type" value="Genomic_DNA"/>
</dbReference>
<dbReference type="AlphaFoldDB" id="A0A291IH15"/>
<reference evidence="1 2" key="1">
    <citation type="submission" date="2016-03" db="EMBL/GenBank/DDBJ databases">
        <authorList>
            <person name="Heylen K."/>
            <person name="De Vos P."/>
            <person name="Vekeman B."/>
        </authorList>
    </citation>
    <scope>NUCLEOTIDE SEQUENCE [LARGE SCALE GENOMIC DNA]</scope>
    <source>
        <strain evidence="1 2">R-49807</strain>
    </source>
</reference>
<keyword evidence="2" id="KW-1185">Reference proteome</keyword>
<sequence>MTTPTQVAEKIRPISKTQLFSATRKHFDLKKPFEPLILVRIGYTGQWEIHNKTDLPEYCVTDEQKAFMLDLIEQHGSVVGGAQ</sequence>
<evidence type="ECO:0000313" key="1">
    <source>
        <dbReference type="EMBL" id="OAI22784.1"/>
    </source>
</evidence>
<proteinExistence type="predicted"/>
<organism evidence="1 2">
    <name type="scientific">Methylomonas koyamae</name>
    <dbReference type="NCBI Taxonomy" id="702114"/>
    <lineage>
        <taxon>Bacteria</taxon>
        <taxon>Pseudomonadati</taxon>
        <taxon>Pseudomonadota</taxon>
        <taxon>Gammaproteobacteria</taxon>
        <taxon>Methylococcales</taxon>
        <taxon>Methylococcaceae</taxon>
        <taxon>Methylomonas</taxon>
    </lineage>
</organism>
<protein>
    <submittedName>
        <fullName evidence="1">Uncharacterized protein</fullName>
    </submittedName>
</protein>
<accession>A0A291IH15</accession>
<dbReference type="KEGG" id="mko:MKLM6_1214"/>
<dbReference type="Proteomes" id="UP000077734">
    <property type="component" value="Unassembled WGS sequence"/>
</dbReference>
<comment type="caution">
    <text evidence="1">The sequence shown here is derived from an EMBL/GenBank/DDBJ whole genome shotgun (WGS) entry which is preliminary data.</text>
</comment>
<evidence type="ECO:0000313" key="2">
    <source>
        <dbReference type="Proteomes" id="UP000077734"/>
    </source>
</evidence>
<name>A0A291IH15_9GAMM</name>
<gene>
    <name evidence="1" type="ORF">A1356_18795</name>
</gene>